<gene>
    <name evidence="9" type="ORF">BCR44DRAFT_1511915</name>
</gene>
<evidence type="ECO:0000313" key="10">
    <source>
        <dbReference type="Proteomes" id="UP000193411"/>
    </source>
</evidence>
<evidence type="ECO:0000256" key="2">
    <source>
        <dbReference type="ARBA" id="ARBA00022670"/>
    </source>
</evidence>
<dbReference type="CDD" id="cd04077">
    <property type="entry name" value="Peptidases_S8_PCSK9_ProteinaseK_like"/>
    <property type="match status" value="1"/>
</dbReference>
<dbReference type="InterPro" id="IPR000209">
    <property type="entry name" value="Peptidase_S8/S53_dom"/>
</dbReference>
<dbReference type="PROSITE" id="PS00137">
    <property type="entry name" value="SUBTILASE_HIS"/>
    <property type="match status" value="1"/>
</dbReference>
<feature type="region of interest" description="Disordered" evidence="7">
    <location>
        <begin position="429"/>
        <end position="518"/>
    </location>
</feature>
<dbReference type="Pfam" id="PF00082">
    <property type="entry name" value="Peptidase_S8"/>
    <property type="match status" value="1"/>
</dbReference>
<dbReference type="SUPFAM" id="SSF52743">
    <property type="entry name" value="Subtilisin-like"/>
    <property type="match status" value="1"/>
</dbReference>
<comment type="caution">
    <text evidence="9">The sequence shown here is derived from an EMBL/GenBank/DDBJ whole genome shotgun (WGS) entry which is preliminary data.</text>
</comment>
<feature type="active site" description="Charge relay system" evidence="5">
    <location>
        <position position="193"/>
    </location>
</feature>
<accession>A0A1Y2HRY0</accession>
<dbReference type="PROSITE" id="PS00136">
    <property type="entry name" value="SUBTILASE_ASP"/>
    <property type="match status" value="1"/>
</dbReference>
<dbReference type="PRINTS" id="PR00723">
    <property type="entry name" value="SUBTILISIN"/>
</dbReference>
<dbReference type="InterPro" id="IPR050131">
    <property type="entry name" value="Peptidase_S8_subtilisin-like"/>
</dbReference>
<dbReference type="InterPro" id="IPR034193">
    <property type="entry name" value="PCSK9_ProteinaseK-like"/>
</dbReference>
<dbReference type="GO" id="GO:0006508">
    <property type="term" value="P:proteolysis"/>
    <property type="evidence" value="ECO:0007669"/>
    <property type="project" value="UniProtKB-KW"/>
</dbReference>
<dbReference type="PANTHER" id="PTHR43806:SF58">
    <property type="entry name" value="ALKALINE PROTEASE 1-RELATED"/>
    <property type="match status" value="1"/>
</dbReference>
<evidence type="ECO:0000256" key="4">
    <source>
        <dbReference type="ARBA" id="ARBA00022825"/>
    </source>
</evidence>
<feature type="compositionally biased region" description="Low complexity" evidence="7">
    <location>
        <begin position="435"/>
        <end position="450"/>
    </location>
</feature>
<evidence type="ECO:0000256" key="6">
    <source>
        <dbReference type="RuleBase" id="RU003355"/>
    </source>
</evidence>
<sequence>MKQLYTESREPQESTSVRVMYQSPRVAALALAVLLLVTLSASTSVQAQPKAPRQRSWIIEINSKHDSAAAVSTIAKTYQEFNAAKLASLSPTASGGSKQPAGPKAADAMRPRVMEIGSSFRALVMPAGDEQLRTNLNKLDAVSTVEGEMDMWLEDTQQNAPAGLDRIDSRAGLDGTFEFSPNAGKGVDIFVIDSGVNINHPDFTGRANLVDLTGEGANDNGSGHGTHVASCAAGAQFGIARASEIRGIKIFATNRTNNVSFLRGLEEVTRQMRERKRPAVINMSLSGARTARNRGETAQRAIQSLVNDGASDACTRSPAFVPEAVTVGNSNARNDSLVRSSNFGNCVDLFSPGFQITAASNVGQGTKVKTGTSMSSPFVAGAVATLMGQGMSAADAIKRIKDTATRDAVKGDLRGAPNLLLFLDPALNGGRASGKKSPPARAPSATASRRAGAKATRAVVAQDGNDDNDNDDDDDDRSRAGPNRNGAAGGGAQGQAGNSSPGRVRESSNRSAAASGKAVHGTWAWVAITLASAGAAGLAAVGV</sequence>
<dbReference type="Gene3D" id="3.40.50.200">
    <property type="entry name" value="Peptidase S8/S53 domain"/>
    <property type="match status" value="1"/>
</dbReference>
<keyword evidence="4 5" id="KW-0720">Serine protease</keyword>
<dbReference type="EMBL" id="MCFL01000013">
    <property type="protein sequence ID" value="ORZ37345.1"/>
    <property type="molecule type" value="Genomic_DNA"/>
</dbReference>
<dbReference type="InterPro" id="IPR023828">
    <property type="entry name" value="Peptidase_S8_Ser-AS"/>
</dbReference>
<proteinExistence type="inferred from homology"/>
<evidence type="ECO:0000256" key="1">
    <source>
        <dbReference type="ARBA" id="ARBA00011073"/>
    </source>
</evidence>
<evidence type="ECO:0000256" key="3">
    <source>
        <dbReference type="ARBA" id="ARBA00022801"/>
    </source>
</evidence>
<dbReference type="PROSITE" id="PS00138">
    <property type="entry name" value="SUBTILASE_SER"/>
    <property type="match status" value="1"/>
</dbReference>
<dbReference type="InterPro" id="IPR023827">
    <property type="entry name" value="Peptidase_S8_Asp-AS"/>
</dbReference>
<dbReference type="GO" id="GO:0004252">
    <property type="term" value="F:serine-type endopeptidase activity"/>
    <property type="evidence" value="ECO:0007669"/>
    <property type="project" value="UniProtKB-UniRule"/>
</dbReference>
<protein>
    <submittedName>
        <fullName evidence="9">Peptidase S8/S53 domain-containing protein</fullName>
    </submittedName>
</protein>
<dbReference type="AlphaFoldDB" id="A0A1Y2HRY0"/>
<dbReference type="Proteomes" id="UP000193411">
    <property type="component" value="Unassembled WGS sequence"/>
</dbReference>
<dbReference type="PANTHER" id="PTHR43806">
    <property type="entry name" value="PEPTIDASE S8"/>
    <property type="match status" value="1"/>
</dbReference>
<name>A0A1Y2HRY0_9FUNG</name>
<dbReference type="PROSITE" id="PS51892">
    <property type="entry name" value="SUBTILASE"/>
    <property type="match status" value="1"/>
</dbReference>
<feature type="compositionally biased region" description="Acidic residues" evidence="7">
    <location>
        <begin position="464"/>
        <end position="475"/>
    </location>
</feature>
<dbReference type="InterPro" id="IPR022398">
    <property type="entry name" value="Peptidase_S8_His-AS"/>
</dbReference>
<feature type="domain" description="Peptidase S8/S53" evidence="8">
    <location>
        <begin position="184"/>
        <end position="409"/>
    </location>
</feature>
<evidence type="ECO:0000256" key="5">
    <source>
        <dbReference type="PROSITE-ProRule" id="PRU01240"/>
    </source>
</evidence>
<dbReference type="InterPro" id="IPR015500">
    <property type="entry name" value="Peptidase_S8_subtilisin-rel"/>
</dbReference>
<dbReference type="GO" id="GO:0005615">
    <property type="term" value="C:extracellular space"/>
    <property type="evidence" value="ECO:0007669"/>
    <property type="project" value="TreeGrafter"/>
</dbReference>
<dbReference type="STRING" id="765915.A0A1Y2HRY0"/>
<evidence type="ECO:0000259" key="8">
    <source>
        <dbReference type="Pfam" id="PF00082"/>
    </source>
</evidence>
<feature type="active site" description="Charge relay system" evidence="5">
    <location>
        <position position="224"/>
    </location>
</feature>
<evidence type="ECO:0000256" key="7">
    <source>
        <dbReference type="SAM" id="MobiDB-lite"/>
    </source>
</evidence>
<comment type="similarity">
    <text evidence="1 5 6">Belongs to the peptidase S8 family.</text>
</comment>
<dbReference type="OrthoDB" id="1896086at2759"/>
<feature type="active site" description="Charge relay system" evidence="5">
    <location>
        <position position="373"/>
    </location>
</feature>
<reference evidence="9 10" key="1">
    <citation type="submission" date="2016-07" db="EMBL/GenBank/DDBJ databases">
        <title>Pervasive Adenine N6-methylation of Active Genes in Fungi.</title>
        <authorList>
            <consortium name="DOE Joint Genome Institute"/>
            <person name="Mondo S.J."/>
            <person name="Dannebaum R.O."/>
            <person name="Kuo R.C."/>
            <person name="Labutti K."/>
            <person name="Haridas S."/>
            <person name="Kuo A."/>
            <person name="Salamov A."/>
            <person name="Ahrendt S.R."/>
            <person name="Lipzen A."/>
            <person name="Sullivan W."/>
            <person name="Andreopoulos W.B."/>
            <person name="Clum A."/>
            <person name="Lindquist E."/>
            <person name="Daum C."/>
            <person name="Ramamoorthy G.K."/>
            <person name="Gryganskyi A."/>
            <person name="Culley D."/>
            <person name="Magnuson J.K."/>
            <person name="James T.Y."/>
            <person name="O'Malley M.A."/>
            <person name="Stajich J.E."/>
            <person name="Spatafora J.W."/>
            <person name="Visel A."/>
            <person name="Grigoriev I.V."/>
        </authorList>
    </citation>
    <scope>NUCLEOTIDE SEQUENCE [LARGE SCALE GENOMIC DNA]</scope>
    <source>
        <strain evidence="9 10">PL171</strain>
    </source>
</reference>
<keyword evidence="3 5" id="KW-0378">Hydrolase</keyword>
<organism evidence="9 10">
    <name type="scientific">Catenaria anguillulae PL171</name>
    <dbReference type="NCBI Taxonomy" id="765915"/>
    <lineage>
        <taxon>Eukaryota</taxon>
        <taxon>Fungi</taxon>
        <taxon>Fungi incertae sedis</taxon>
        <taxon>Blastocladiomycota</taxon>
        <taxon>Blastocladiomycetes</taxon>
        <taxon>Blastocladiales</taxon>
        <taxon>Catenariaceae</taxon>
        <taxon>Catenaria</taxon>
    </lineage>
</organism>
<keyword evidence="10" id="KW-1185">Reference proteome</keyword>
<evidence type="ECO:0000313" key="9">
    <source>
        <dbReference type="EMBL" id="ORZ37345.1"/>
    </source>
</evidence>
<keyword evidence="2 5" id="KW-0645">Protease</keyword>
<dbReference type="InterPro" id="IPR036852">
    <property type="entry name" value="Peptidase_S8/S53_dom_sf"/>
</dbReference>